<reference evidence="2" key="1">
    <citation type="submission" date="2020-03" db="EMBL/GenBank/DDBJ databases">
        <title>The deep terrestrial virosphere.</title>
        <authorList>
            <person name="Holmfeldt K."/>
            <person name="Nilsson E."/>
            <person name="Simone D."/>
            <person name="Lopez-Fernandez M."/>
            <person name="Wu X."/>
            <person name="de Brujin I."/>
            <person name="Lundin D."/>
            <person name="Andersson A."/>
            <person name="Bertilsson S."/>
            <person name="Dopson M."/>
        </authorList>
    </citation>
    <scope>NUCLEOTIDE SEQUENCE</scope>
    <source>
        <strain evidence="3">MM415A00570</strain>
        <strain evidence="2">MM415B00353</strain>
    </source>
</reference>
<name>A0A6M3J987_9ZZZZ</name>
<accession>A0A6M3J987</accession>
<feature type="region of interest" description="Disordered" evidence="1">
    <location>
        <begin position="78"/>
        <end position="106"/>
    </location>
</feature>
<feature type="region of interest" description="Disordered" evidence="1">
    <location>
        <begin position="1"/>
        <end position="58"/>
    </location>
</feature>
<dbReference type="AlphaFoldDB" id="A0A6M3J987"/>
<gene>
    <name evidence="3" type="ORF">MM415A00570_0008</name>
    <name evidence="2" type="ORF">MM415B00353_0063</name>
</gene>
<feature type="compositionally biased region" description="Low complexity" evidence="1">
    <location>
        <begin position="78"/>
        <end position="92"/>
    </location>
</feature>
<evidence type="ECO:0000313" key="2">
    <source>
        <dbReference type="EMBL" id="QJA66416.1"/>
    </source>
</evidence>
<proteinExistence type="predicted"/>
<dbReference type="EMBL" id="MT142451">
    <property type="protein sequence ID" value="QJA81197.1"/>
    <property type="molecule type" value="Genomic_DNA"/>
</dbReference>
<feature type="compositionally biased region" description="Basic and acidic residues" evidence="1">
    <location>
        <begin position="45"/>
        <end position="58"/>
    </location>
</feature>
<organism evidence="2">
    <name type="scientific">viral metagenome</name>
    <dbReference type="NCBI Taxonomy" id="1070528"/>
    <lineage>
        <taxon>unclassified sequences</taxon>
        <taxon>metagenomes</taxon>
        <taxon>organismal metagenomes</taxon>
    </lineage>
</organism>
<evidence type="ECO:0000313" key="3">
    <source>
        <dbReference type="EMBL" id="QJA81197.1"/>
    </source>
</evidence>
<sequence>MAEEIVGQQPSGEEQIVEQPPEQQDAEQPEEIMQPGSEEPGEQEELSHSEKSWLGRKLKGVEDKLARQIREENQRLLQQMVQYIPQPQQTPQTPQPDPTDFDPYNPQQVLTLFDQHQQRKQSEQNQYKNTVSRNLQYSITTDPDLSGDSALANEVMQLATQVTLLPNAQPQVQAEYLKSVAKANVLARKVKEKVNPFHGKAPADQPIGSVTPSFTLPKKAVKLPPLSDETKKLQRIWGFSDEKMSEILSQ</sequence>
<protein>
    <submittedName>
        <fullName evidence="2">Uncharacterized protein</fullName>
    </submittedName>
</protein>
<evidence type="ECO:0000256" key="1">
    <source>
        <dbReference type="SAM" id="MobiDB-lite"/>
    </source>
</evidence>
<dbReference type="EMBL" id="MT141554">
    <property type="protein sequence ID" value="QJA66416.1"/>
    <property type="molecule type" value="Genomic_DNA"/>
</dbReference>
<feature type="compositionally biased region" description="Low complexity" evidence="1">
    <location>
        <begin position="13"/>
        <end position="23"/>
    </location>
</feature>